<dbReference type="GO" id="GO:0012505">
    <property type="term" value="C:endomembrane system"/>
    <property type="evidence" value="ECO:0007669"/>
    <property type="project" value="UniProtKB-SubCell"/>
</dbReference>
<keyword evidence="12" id="KW-0812">Transmembrane</keyword>
<evidence type="ECO:0000256" key="3">
    <source>
        <dbReference type="ARBA" id="ARBA00009699"/>
    </source>
</evidence>
<evidence type="ECO:0000313" key="15">
    <source>
        <dbReference type="Proteomes" id="UP000182334"/>
    </source>
</evidence>
<dbReference type="EC" id="3.2.1.101" evidence="4 11"/>
<evidence type="ECO:0000256" key="7">
    <source>
        <dbReference type="ARBA" id="ARBA00023136"/>
    </source>
</evidence>
<dbReference type="InterPro" id="IPR014480">
    <property type="entry name" value="Mannan-1_6-alpha_mannosidase"/>
</dbReference>
<evidence type="ECO:0000256" key="13">
    <source>
        <dbReference type="SAM" id="SignalP"/>
    </source>
</evidence>
<dbReference type="Proteomes" id="UP000182334">
    <property type="component" value="Chromosome IV"/>
</dbReference>
<keyword evidence="10" id="KW-0961">Cell wall biogenesis/degradation</keyword>
<keyword evidence="8" id="KW-0325">Glycoprotein</keyword>
<dbReference type="STRING" id="45354.A0A1L0BSD7"/>
<keyword evidence="9 11" id="KW-0326">Glycosidase</keyword>
<dbReference type="PANTHER" id="PTHR12145">
    <property type="entry name" value="MANNAN ENDO-1,6-ALPHA-MANNOSIDASE DCW1"/>
    <property type="match status" value="1"/>
</dbReference>
<protein>
    <recommendedName>
        <fullName evidence="4 11">Mannan endo-1,6-alpha-mannosidase</fullName>
        <ecNumber evidence="4 11">3.2.1.101</ecNumber>
    </recommendedName>
</protein>
<dbReference type="PANTHER" id="PTHR12145:SF36">
    <property type="entry name" value="MANNAN ENDO-1,6-ALPHA-MANNOSIDASE DCW1"/>
    <property type="match status" value="1"/>
</dbReference>
<dbReference type="Gene3D" id="1.50.10.20">
    <property type="match status" value="1"/>
</dbReference>
<gene>
    <name evidence="14" type="ORF">SAMEA4029010_CIC11G00000000073</name>
</gene>
<dbReference type="GO" id="GO:0008496">
    <property type="term" value="F:mannan endo-1,6-alpha-mannosidase activity"/>
    <property type="evidence" value="ECO:0007669"/>
    <property type="project" value="UniProtKB-UniRule"/>
</dbReference>
<evidence type="ECO:0000256" key="10">
    <source>
        <dbReference type="ARBA" id="ARBA00023316"/>
    </source>
</evidence>
<proteinExistence type="inferred from homology"/>
<evidence type="ECO:0000256" key="2">
    <source>
        <dbReference type="ARBA" id="ARBA00004308"/>
    </source>
</evidence>
<dbReference type="PIRSF" id="PIRSF016302">
    <property type="entry name" value="Man_a_manosd"/>
    <property type="match status" value="1"/>
</dbReference>
<name>A0A1L0BSD7_9ASCO</name>
<dbReference type="Pfam" id="PF03663">
    <property type="entry name" value="Glyco_hydro_76"/>
    <property type="match status" value="1"/>
</dbReference>
<feature type="signal peptide" evidence="13">
    <location>
        <begin position="1"/>
        <end position="18"/>
    </location>
</feature>
<dbReference type="GO" id="GO:0009272">
    <property type="term" value="P:fungal-type cell wall biogenesis"/>
    <property type="evidence" value="ECO:0007669"/>
    <property type="project" value="UniProtKB-ARBA"/>
</dbReference>
<dbReference type="GO" id="GO:0007117">
    <property type="term" value="P:budding cell bud growth"/>
    <property type="evidence" value="ECO:0007669"/>
    <property type="project" value="TreeGrafter"/>
</dbReference>
<keyword evidence="7 12" id="KW-0472">Membrane</keyword>
<organism evidence="14 15">
    <name type="scientific">Sungouiella intermedia</name>
    <dbReference type="NCBI Taxonomy" id="45354"/>
    <lineage>
        <taxon>Eukaryota</taxon>
        <taxon>Fungi</taxon>
        <taxon>Dikarya</taxon>
        <taxon>Ascomycota</taxon>
        <taxon>Saccharomycotina</taxon>
        <taxon>Pichiomycetes</taxon>
        <taxon>Metschnikowiaceae</taxon>
        <taxon>Sungouiella</taxon>
    </lineage>
</organism>
<dbReference type="GO" id="GO:0071555">
    <property type="term" value="P:cell wall organization"/>
    <property type="evidence" value="ECO:0007669"/>
    <property type="project" value="UniProtKB-KW"/>
</dbReference>
<evidence type="ECO:0000256" key="6">
    <source>
        <dbReference type="ARBA" id="ARBA00022801"/>
    </source>
</evidence>
<feature type="transmembrane region" description="Helical" evidence="12">
    <location>
        <begin position="433"/>
        <end position="454"/>
    </location>
</feature>
<keyword evidence="5 13" id="KW-0732">Signal</keyword>
<evidence type="ECO:0000256" key="12">
    <source>
        <dbReference type="SAM" id="Phobius"/>
    </source>
</evidence>
<accession>A0A1L0BSD7</accession>
<evidence type="ECO:0000313" key="14">
    <source>
        <dbReference type="EMBL" id="SGZ54171.1"/>
    </source>
</evidence>
<evidence type="ECO:0000256" key="8">
    <source>
        <dbReference type="ARBA" id="ARBA00023180"/>
    </source>
</evidence>
<evidence type="ECO:0000256" key="5">
    <source>
        <dbReference type="ARBA" id="ARBA00022729"/>
    </source>
</evidence>
<comment type="subcellular location">
    <subcellularLocation>
        <location evidence="2">Endomembrane system</location>
    </subcellularLocation>
</comment>
<evidence type="ECO:0000256" key="1">
    <source>
        <dbReference type="ARBA" id="ARBA00001452"/>
    </source>
</evidence>
<reference evidence="14 15" key="1">
    <citation type="submission" date="2016-10" db="EMBL/GenBank/DDBJ databases">
        <authorList>
            <person name="de Groot N.N."/>
        </authorList>
    </citation>
    <scope>NUCLEOTIDE SEQUENCE [LARGE SCALE GENOMIC DNA]</scope>
    <source>
        <strain evidence="14 15">CBS 141442</strain>
    </source>
</reference>
<dbReference type="GO" id="GO:0016052">
    <property type="term" value="P:carbohydrate catabolic process"/>
    <property type="evidence" value="ECO:0007669"/>
    <property type="project" value="InterPro"/>
</dbReference>
<sequence>MKFSLVALALSLLTAVQAVWLDTNNVTTIKEATALVAEGLLNYYEGNTYGGVVGMFTWPYYWWEAGGAWGSLLDYTFYMEDDKYSDLIMTALTYQVGDDYNYIPLNQSTTEGNDDQAFWGIAVMSAAERNFTNPTDDRLAWLTLTQAVFNTMSSRWDNLECNGGLRWQIFQWNSGYDYKNSVSNGALFHLSARLARYTANDTYVDWAEKVFDWMYGVGLLTEGNWWFVYDGVKVANNCSNITKLQWTYNQGLMLAGCAYLYNYTLDEKWYNRTMSLLHAAQVFFYNKSSDAVIMYEAACQSPTSAAFSCNNDQRSFKAYFSRFLGLTSILVPDTYDTIRKWLVDSANAAAWSCVGGTDGHTCGLSWTNGTWDGTWGLGEQMCALEVMQNLRVRDFPGPLTASTGGSSVGNPAAGYSQTATDAVPLKLGTGDKAGASIITAVIGAAVVGAGVWLVI</sequence>
<evidence type="ECO:0000256" key="9">
    <source>
        <dbReference type="ARBA" id="ARBA00023295"/>
    </source>
</evidence>
<keyword evidence="12" id="KW-1133">Transmembrane helix</keyword>
<dbReference type="OrthoDB" id="4187847at2759"/>
<dbReference type="AlphaFoldDB" id="A0A1L0BSD7"/>
<dbReference type="InterPro" id="IPR005198">
    <property type="entry name" value="Glyco_hydro_76"/>
</dbReference>
<dbReference type="SUPFAM" id="SSF48208">
    <property type="entry name" value="Six-hairpin glycosidases"/>
    <property type="match status" value="1"/>
</dbReference>
<dbReference type="InterPro" id="IPR008928">
    <property type="entry name" value="6-hairpin_glycosidase_sf"/>
</dbReference>
<keyword evidence="15" id="KW-1185">Reference proteome</keyword>
<dbReference type="EMBL" id="LT635759">
    <property type="protein sequence ID" value="SGZ54171.1"/>
    <property type="molecule type" value="Genomic_DNA"/>
</dbReference>
<keyword evidence="6 11" id="KW-0378">Hydrolase</keyword>
<feature type="chain" id="PRO_5009680788" description="Mannan endo-1,6-alpha-mannosidase" evidence="13">
    <location>
        <begin position="19"/>
        <end position="455"/>
    </location>
</feature>
<evidence type="ECO:0000256" key="4">
    <source>
        <dbReference type="ARBA" id="ARBA00012350"/>
    </source>
</evidence>
<comment type="catalytic activity">
    <reaction evidence="1 11">
        <text>Random hydrolysis of (1-&gt;6)-alpha-D-mannosidic linkages in unbranched (1-&gt;6)-mannans.</text>
        <dbReference type="EC" id="3.2.1.101"/>
    </reaction>
</comment>
<evidence type="ECO:0000256" key="11">
    <source>
        <dbReference type="PIRNR" id="PIRNR016302"/>
    </source>
</evidence>
<dbReference type="FunFam" id="1.50.10.20:FF:000006">
    <property type="entry name" value="Mannan endo-1,6-alpha-mannosidase"/>
    <property type="match status" value="1"/>
</dbReference>
<comment type="similarity">
    <text evidence="3 11">Belongs to the glycosyl hydrolase 76 family.</text>
</comment>